<organism evidence="3 4">
    <name type="scientific">Hankyongella ginsenosidimutans</name>
    <dbReference type="NCBI Taxonomy" id="1763828"/>
    <lineage>
        <taxon>Bacteria</taxon>
        <taxon>Pseudomonadati</taxon>
        <taxon>Pseudomonadota</taxon>
        <taxon>Alphaproteobacteria</taxon>
        <taxon>Sphingomonadales</taxon>
        <taxon>Sphingomonadaceae</taxon>
        <taxon>Hankyongella</taxon>
    </lineage>
</organism>
<dbReference type="Pfam" id="PF05016">
    <property type="entry name" value="ParE_toxin"/>
    <property type="match status" value="1"/>
</dbReference>
<keyword evidence="1" id="KW-1277">Toxin-antitoxin system</keyword>
<dbReference type="KEGG" id="hgn:E6W36_05000"/>
<accession>A0A4D7C8U7</accession>
<gene>
    <name evidence="3" type="ORF">E6W36_05000</name>
</gene>
<dbReference type="EMBL" id="CP039704">
    <property type="protein sequence ID" value="QCI79147.1"/>
    <property type="molecule type" value="Genomic_DNA"/>
</dbReference>
<evidence type="ECO:0000313" key="4">
    <source>
        <dbReference type="Proteomes" id="UP000298714"/>
    </source>
</evidence>
<dbReference type="Proteomes" id="UP000298714">
    <property type="component" value="Chromosome"/>
</dbReference>
<dbReference type="AlphaFoldDB" id="A0A4D7C8U7"/>
<evidence type="ECO:0000256" key="2">
    <source>
        <dbReference type="SAM" id="Phobius"/>
    </source>
</evidence>
<evidence type="ECO:0000256" key="1">
    <source>
        <dbReference type="ARBA" id="ARBA00022649"/>
    </source>
</evidence>
<reference evidence="4" key="1">
    <citation type="submission" date="2019-04" db="EMBL/GenBank/DDBJ databases">
        <title>Complete genome sequence of Sphingomonas sp. W1-2-3.</title>
        <authorList>
            <person name="Im W.T."/>
        </authorList>
    </citation>
    <scope>NUCLEOTIDE SEQUENCE [LARGE SCALE GENOMIC DNA]</scope>
    <source>
        <strain evidence="4">W1-2-3</strain>
    </source>
</reference>
<dbReference type="Gene3D" id="3.30.2310.20">
    <property type="entry name" value="RelE-like"/>
    <property type="match status" value="1"/>
</dbReference>
<keyword evidence="4" id="KW-1185">Reference proteome</keyword>
<keyword evidence="2" id="KW-0812">Transmembrane</keyword>
<sequence length="56" mass="6275">MGHAGRLPATRELSVTSMPYIIVYEVGTDVVTVLAVFHAARDLARALHERRKELEQ</sequence>
<feature type="transmembrane region" description="Helical" evidence="2">
    <location>
        <begin position="20"/>
        <end position="40"/>
    </location>
</feature>
<name>A0A4D7C8U7_9SPHN</name>
<dbReference type="InterPro" id="IPR007712">
    <property type="entry name" value="RelE/ParE_toxin"/>
</dbReference>
<keyword evidence="2" id="KW-1133">Transmembrane helix</keyword>
<protein>
    <submittedName>
        <fullName evidence="3">Type II toxin-antitoxin system RelE/ParE family toxin</fullName>
    </submittedName>
</protein>
<dbReference type="InterPro" id="IPR035093">
    <property type="entry name" value="RelE/ParE_toxin_dom_sf"/>
</dbReference>
<proteinExistence type="predicted"/>
<keyword evidence="2" id="KW-0472">Membrane</keyword>
<evidence type="ECO:0000313" key="3">
    <source>
        <dbReference type="EMBL" id="QCI79147.1"/>
    </source>
</evidence>